<dbReference type="SUPFAM" id="SSF50129">
    <property type="entry name" value="GroES-like"/>
    <property type="match status" value="1"/>
</dbReference>
<gene>
    <name evidence="2" type="ORF">GQN54_08340</name>
</gene>
<dbReference type="SMART" id="SM00829">
    <property type="entry name" value="PKS_ER"/>
    <property type="match status" value="1"/>
</dbReference>
<name>A0A6N9NHH0_9FLAO</name>
<dbReference type="Pfam" id="PF22725">
    <property type="entry name" value="GFO_IDH_MocA_C3"/>
    <property type="match status" value="1"/>
</dbReference>
<dbReference type="Proteomes" id="UP000470771">
    <property type="component" value="Unassembled WGS sequence"/>
</dbReference>
<dbReference type="PANTHER" id="PTHR43377:SF1">
    <property type="entry name" value="BILIVERDIN REDUCTASE A"/>
    <property type="match status" value="1"/>
</dbReference>
<organism evidence="2 3">
    <name type="scientific">Acidiluteibacter ferrifornacis</name>
    <dbReference type="NCBI Taxonomy" id="2692424"/>
    <lineage>
        <taxon>Bacteria</taxon>
        <taxon>Pseudomonadati</taxon>
        <taxon>Bacteroidota</taxon>
        <taxon>Flavobacteriia</taxon>
        <taxon>Flavobacteriales</taxon>
        <taxon>Cryomorphaceae</taxon>
        <taxon>Acidiluteibacter</taxon>
    </lineage>
</organism>
<dbReference type="GO" id="GO:0016491">
    <property type="term" value="F:oxidoreductase activity"/>
    <property type="evidence" value="ECO:0007669"/>
    <property type="project" value="InterPro"/>
</dbReference>
<evidence type="ECO:0000259" key="1">
    <source>
        <dbReference type="SMART" id="SM00829"/>
    </source>
</evidence>
<dbReference type="Pfam" id="PF00107">
    <property type="entry name" value="ADH_zinc_N"/>
    <property type="match status" value="1"/>
</dbReference>
<dbReference type="SUPFAM" id="SSF55347">
    <property type="entry name" value="Glyceraldehyde-3-phosphate dehydrogenase-like, C-terminal domain"/>
    <property type="match status" value="1"/>
</dbReference>
<dbReference type="RefSeq" id="WP_160633069.1">
    <property type="nucleotide sequence ID" value="NZ_WWNE01000006.1"/>
</dbReference>
<dbReference type="Gene3D" id="3.30.360.10">
    <property type="entry name" value="Dihydrodipicolinate Reductase, domain 2"/>
    <property type="match status" value="1"/>
</dbReference>
<dbReference type="Gene3D" id="3.40.50.720">
    <property type="entry name" value="NAD(P)-binding Rossmann-like Domain"/>
    <property type="match status" value="2"/>
</dbReference>
<dbReference type="InterPro" id="IPR013149">
    <property type="entry name" value="ADH-like_C"/>
</dbReference>
<dbReference type="InterPro" id="IPR011032">
    <property type="entry name" value="GroES-like_sf"/>
</dbReference>
<protein>
    <submittedName>
        <fullName evidence="2">Gfo/Idh/MocA family oxidoreductase</fullName>
    </submittedName>
</protein>
<evidence type="ECO:0000313" key="2">
    <source>
        <dbReference type="EMBL" id="NBG66126.1"/>
    </source>
</evidence>
<dbReference type="InterPro" id="IPR036291">
    <property type="entry name" value="NAD(P)-bd_dom_sf"/>
</dbReference>
<reference evidence="2 3" key="1">
    <citation type="submission" date="2019-12" db="EMBL/GenBank/DDBJ databases">
        <authorList>
            <person name="Zhao J."/>
        </authorList>
    </citation>
    <scope>NUCLEOTIDE SEQUENCE [LARGE SCALE GENOMIC DNA]</scope>
    <source>
        <strain evidence="2 3">S-15</strain>
    </source>
</reference>
<sequence>MEQLTQTLKDGNMQLMEVPFPAILPGCLLIRNHYSIISPGTEGKTVKDARLSYIGKAKARKEEVKKVITSARTFGVLKTYNMVMNKLEAYSPLGYSCAGEVVAMADDVRGFEIGDFVACGGNTAGHSEIVCIPVNLCVKVKKDTSLKDAAFATMGAIALQGVRQSELKLGESCLVIGLGVIGQLTNQLLEASGVKVIGIDIDENQVNFAKGQKTKLIYNRNNPDLENIIAEATGGYGVDAVIITASTSSLDPIEFAGQVCRKKGKVIIVGAVPTGFSRKNYFKKELDLRMSSSYGPGRYENNYEEKGLDYPIGFVRWTENRNMQAFVDLVGDGKVDLKPLISHEFEFKDAPKAYQLILDKEEVIGGMVLKYDTQKELKAAVRLYDKVAKKNAVNVGLIGAGSFAQNFLLPVLKDKVQFVGVATARPTNSKYIADKYHFSFCTNDASELVKSDQLNTVIVATRHNTHAQYVIEGLQANKNVFVEKPMCMSEEELDAIKQANLKSTGILMVGYNRRFAPFTKQAKAFLGAELPMSINYRINAGQLPADHWVHDPEVGGGRIVGEACHFIDLVQFLTGSLLKSVSAISLQSSENLYDNVVISLETMNGSIASISYFSNGSKQVSKEYLEVFCGGKSAIIDDFKKLTLADSKIQKFKSDQDKGYTEEINGFTNSILNGTASPISADELYLSSLASLKVLESIQKGGEKIILS</sequence>
<feature type="domain" description="Enoyl reductase (ER)" evidence="1">
    <location>
        <begin position="40"/>
        <end position="369"/>
    </location>
</feature>
<dbReference type="AlphaFoldDB" id="A0A6N9NHH0"/>
<dbReference type="InterPro" id="IPR055170">
    <property type="entry name" value="GFO_IDH_MocA-like_dom"/>
</dbReference>
<accession>A0A6N9NHH0</accession>
<dbReference type="PANTHER" id="PTHR43377">
    <property type="entry name" value="BILIVERDIN REDUCTASE A"/>
    <property type="match status" value="1"/>
</dbReference>
<dbReference type="CDD" id="cd08255">
    <property type="entry name" value="2-desacetyl-2-hydroxyethyl_bacteriochlorophyllide_like"/>
    <property type="match status" value="1"/>
</dbReference>
<dbReference type="InterPro" id="IPR000683">
    <property type="entry name" value="Gfo/Idh/MocA-like_OxRdtase_N"/>
</dbReference>
<dbReference type="SUPFAM" id="SSF51735">
    <property type="entry name" value="NAD(P)-binding Rossmann-fold domains"/>
    <property type="match status" value="2"/>
</dbReference>
<dbReference type="GO" id="GO:0000166">
    <property type="term" value="F:nucleotide binding"/>
    <property type="evidence" value="ECO:0007669"/>
    <property type="project" value="InterPro"/>
</dbReference>
<dbReference type="InterPro" id="IPR020843">
    <property type="entry name" value="ER"/>
</dbReference>
<keyword evidence="3" id="KW-1185">Reference proteome</keyword>
<dbReference type="Pfam" id="PF01408">
    <property type="entry name" value="GFO_IDH_MocA"/>
    <property type="match status" value="1"/>
</dbReference>
<comment type="caution">
    <text evidence="2">The sequence shown here is derived from an EMBL/GenBank/DDBJ whole genome shotgun (WGS) entry which is preliminary data.</text>
</comment>
<evidence type="ECO:0000313" key="3">
    <source>
        <dbReference type="Proteomes" id="UP000470771"/>
    </source>
</evidence>
<dbReference type="EMBL" id="WWNE01000006">
    <property type="protein sequence ID" value="NBG66126.1"/>
    <property type="molecule type" value="Genomic_DNA"/>
</dbReference>
<dbReference type="InterPro" id="IPR051450">
    <property type="entry name" value="Gfo/Idh/MocA_Oxidoreductases"/>
</dbReference>
<proteinExistence type="predicted"/>
<dbReference type="Gene3D" id="3.90.180.10">
    <property type="entry name" value="Medium-chain alcohol dehydrogenases, catalytic domain"/>
    <property type="match status" value="1"/>
</dbReference>